<feature type="region of interest" description="Disordered" evidence="1">
    <location>
        <begin position="23"/>
        <end position="42"/>
    </location>
</feature>
<name>A0A375C518_9BURK</name>
<evidence type="ECO:0000256" key="1">
    <source>
        <dbReference type="SAM" id="MobiDB-lite"/>
    </source>
</evidence>
<accession>A0A375C518</accession>
<protein>
    <submittedName>
        <fullName evidence="2">Uncharacterized protein</fullName>
    </submittedName>
</protein>
<sequence>MSGRHSSPSCGNALVSTAWGVTSPWASTGPAEKAVRDAQSESKASRRRCVFMDVSYSDGAGFCLPRFRKSHTNAAARRKYRRSAVFAGQDPPGQRRGAAAVSRNATPWQVFCFTTQHCRARPRAAGGDPRQDRGRIFHKETET</sequence>
<reference evidence="2" key="1">
    <citation type="submission" date="2018-01" db="EMBL/GenBank/DDBJ databases">
        <authorList>
            <person name="Clerissi C."/>
        </authorList>
    </citation>
    <scope>NUCLEOTIDE SEQUENCE</scope>
    <source>
        <strain evidence="2">Cupriavidus taiwanensis STM 3521</strain>
    </source>
</reference>
<organism evidence="2">
    <name type="scientific">Cupriavidus taiwanensis</name>
    <dbReference type="NCBI Taxonomy" id="164546"/>
    <lineage>
        <taxon>Bacteria</taxon>
        <taxon>Pseudomonadati</taxon>
        <taxon>Pseudomonadota</taxon>
        <taxon>Betaproteobacteria</taxon>
        <taxon>Burkholderiales</taxon>
        <taxon>Burkholderiaceae</taxon>
        <taxon>Cupriavidus</taxon>
    </lineage>
</organism>
<dbReference type="Proteomes" id="UP000256297">
    <property type="component" value="Chromosome CBM2589_a"/>
</dbReference>
<evidence type="ECO:0000313" key="2">
    <source>
        <dbReference type="EMBL" id="SOY62715.1"/>
    </source>
</evidence>
<feature type="compositionally biased region" description="Basic and acidic residues" evidence="1">
    <location>
        <begin position="129"/>
        <end position="143"/>
    </location>
</feature>
<comment type="caution">
    <text evidence="2">The sequence shown here is derived from an EMBL/GenBank/DDBJ whole genome shotgun (WGS) entry which is preliminary data.</text>
</comment>
<feature type="compositionally biased region" description="Basic and acidic residues" evidence="1">
    <location>
        <begin position="33"/>
        <end position="42"/>
    </location>
</feature>
<feature type="region of interest" description="Disordered" evidence="1">
    <location>
        <begin position="83"/>
        <end position="102"/>
    </location>
</feature>
<proteinExistence type="predicted"/>
<dbReference type="AlphaFoldDB" id="A0A375C518"/>
<feature type="region of interest" description="Disordered" evidence="1">
    <location>
        <begin position="121"/>
        <end position="143"/>
    </location>
</feature>
<gene>
    <name evidence="2" type="ORF">CBM2589_A60043</name>
</gene>
<dbReference type="EMBL" id="OFSP01000036">
    <property type="protein sequence ID" value="SOY62715.1"/>
    <property type="molecule type" value="Genomic_DNA"/>
</dbReference>